<name>A0A0A0JFQ1_9MICO</name>
<dbReference type="Proteomes" id="UP000030002">
    <property type="component" value="Unassembled WGS sequence"/>
</dbReference>
<gene>
    <name evidence="1" type="ORF">N802_12855</name>
</gene>
<evidence type="ECO:0000313" key="2">
    <source>
        <dbReference type="Proteomes" id="UP000030002"/>
    </source>
</evidence>
<dbReference type="AlphaFoldDB" id="A0A0A0JFQ1"/>
<dbReference type="OrthoDB" id="236897at2"/>
<reference evidence="1 2" key="1">
    <citation type="submission" date="2013-08" db="EMBL/GenBank/DDBJ databases">
        <title>The genome sequence of Knoellia sinensis.</title>
        <authorList>
            <person name="Zhu W."/>
            <person name="Wang G."/>
        </authorList>
    </citation>
    <scope>NUCLEOTIDE SEQUENCE [LARGE SCALE GENOMIC DNA]</scope>
    <source>
        <strain evidence="1 2">KCTC 19936</strain>
    </source>
</reference>
<comment type="caution">
    <text evidence="1">The sequence shown here is derived from an EMBL/GenBank/DDBJ whole genome shotgun (WGS) entry which is preliminary data.</text>
</comment>
<evidence type="ECO:0000313" key="1">
    <source>
        <dbReference type="EMBL" id="KGN34421.1"/>
    </source>
</evidence>
<dbReference type="RefSeq" id="WP_035912442.1">
    <property type="nucleotide sequence ID" value="NZ_AVPJ01000002.1"/>
</dbReference>
<proteinExistence type="predicted"/>
<accession>A0A0A0JFQ1</accession>
<dbReference type="STRING" id="1385520.N802_12855"/>
<organism evidence="1 2">
    <name type="scientific">Knoellia sinensis KCTC 19936</name>
    <dbReference type="NCBI Taxonomy" id="1385520"/>
    <lineage>
        <taxon>Bacteria</taxon>
        <taxon>Bacillati</taxon>
        <taxon>Actinomycetota</taxon>
        <taxon>Actinomycetes</taxon>
        <taxon>Micrococcales</taxon>
        <taxon>Intrasporangiaceae</taxon>
        <taxon>Knoellia</taxon>
    </lineage>
</organism>
<dbReference type="EMBL" id="AVPJ01000002">
    <property type="protein sequence ID" value="KGN34421.1"/>
    <property type="molecule type" value="Genomic_DNA"/>
</dbReference>
<sequence>MEHPEPGRLREFVASVAWPDWQVTIAGPRVRFVSDEGQRREVVWDITEPELAARCRSLDDETRVAMGLGAHGYHLVQVHLEEALATFEGTHGRLALTTHGLEVSTT</sequence>
<protein>
    <submittedName>
        <fullName evidence="1">Uncharacterized protein</fullName>
    </submittedName>
</protein>
<keyword evidence="2" id="KW-1185">Reference proteome</keyword>